<evidence type="ECO:0000256" key="10">
    <source>
        <dbReference type="ARBA" id="ARBA00023319"/>
    </source>
</evidence>
<dbReference type="GO" id="GO:0042130">
    <property type="term" value="P:negative regulation of T cell proliferation"/>
    <property type="evidence" value="ECO:0007669"/>
    <property type="project" value="TreeGrafter"/>
</dbReference>
<dbReference type="PANTHER" id="PTHR25466:SF14">
    <property type="entry name" value="BUTYROPHILIN SUBFAMILY 2 MEMBER A2-LIKE-RELATED"/>
    <property type="match status" value="1"/>
</dbReference>
<dbReference type="InterPro" id="IPR036179">
    <property type="entry name" value="Ig-like_dom_sf"/>
</dbReference>
<keyword evidence="2" id="KW-1003">Cell membrane</keyword>
<evidence type="ECO:0000313" key="15">
    <source>
        <dbReference type="Proteomes" id="UP000018467"/>
    </source>
</evidence>
<proteinExistence type="predicted"/>
<dbReference type="Ensembl" id="ENSAMXT00000008120.2">
    <property type="protein sequence ID" value="ENSAMXP00000008120.2"/>
    <property type="gene ID" value="ENSAMXG00000032530.1"/>
</dbReference>
<dbReference type="PANTHER" id="PTHR25466">
    <property type="entry name" value="T-LYMPHOCYTE ACTIVATION ANTIGEN"/>
    <property type="match status" value="1"/>
</dbReference>
<keyword evidence="15" id="KW-1185">Reference proteome</keyword>
<dbReference type="InterPro" id="IPR051713">
    <property type="entry name" value="T-cell_Activation_Regulation"/>
</dbReference>
<comment type="subcellular location">
    <subcellularLocation>
        <location evidence="1">Cell membrane</location>
        <topology evidence="1">Single-pass type I membrane protein</topology>
    </subcellularLocation>
</comment>
<evidence type="ECO:0000256" key="8">
    <source>
        <dbReference type="ARBA" id="ARBA00023170"/>
    </source>
</evidence>
<dbReference type="AlphaFoldDB" id="W5KKK8"/>
<feature type="transmembrane region" description="Helical" evidence="11">
    <location>
        <begin position="312"/>
        <end position="334"/>
    </location>
</feature>
<evidence type="ECO:0000313" key="14">
    <source>
        <dbReference type="Ensembl" id="ENSAMXP00000008120.2"/>
    </source>
</evidence>
<dbReference type="GO" id="GO:0009897">
    <property type="term" value="C:external side of plasma membrane"/>
    <property type="evidence" value="ECO:0007669"/>
    <property type="project" value="TreeGrafter"/>
</dbReference>
<keyword evidence="10" id="KW-0393">Immunoglobulin domain</keyword>
<dbReference type="GO" id="GO:0007166">
    <property type="term" value="P:cell surface receptor signaling pathway"/>
    <property type="evidence" value="ECO:0007669"/>
    <property type="project" value="TreeGrafter"/>
</dbReference>
<dbReference type="GO" id="GO:0071222">
    <property type="term" value="P:cellular response to lipopolysaccharide"/>
    <property type="evidence" value="ECO:0007669"/>
    <property type="project" value="TreeGrafter"/>
</dbReference>
<evidence type="ECO:0000256" key="12">
    <source>
        <dbReference type="SAM" id="SignalP"/>
    </source>
</evidence>
<dbReference type="HOGENOM" id="CLU_040810_0_1_1"/>
<evidence type="ECO:0000256" key="3">
    <source>
        <dbReference type="ARBA" id="ARBA00022692"/>
    </source>
</evidence>
<evidence type="ECO:0000259" key="13">
    <source>
        <dbReference type="PROSITE" id="PS50835"/>
    </source>
</evidence>
<evidence type="ECO:0000256" key="9">
    <source>
        <dbReference type="ARBA" id="ARBA00023180"/>
    </source>
</evidence>
<dbReference type="SUPFAM" id="SSF48726">
    <property type="entry name" value="Immunoglobulin"/>
    <property type="match status" value="2"/>
</dbReference>
<dbReference type="PROSITE" id="PS50835">
    <property type="entry name" value="IG_LIKE"/>
    <property type="match status" value="2"/>
</dbReference>
<evidence type="ECO:0000256" key="6">
    <source>
        <dbReference type="ARBA" id="ARBA00023136"/>
    </source>
</evidence>
<dbReference type="Gene3D" id="2.60.40.10">
    <property type="entry name" value="Immunoglobulins"/>
    <property type="match status" value="3"/>
</dbReference>
<reference evidence="15" key="1">
    <citation type="submission" date="2013-03" db="EMBL/GenBank/DDBJ databases">
        <authorList>
            <person name="Jeffery W."/>
            <person name="Warren W."/>
            <person name="Wilson R.K."/>
        </authorList>
    </citation>
    <scope>NUCLEOTIDE SEQUENCE</scope>
    <source>
        <strain evidence="15">female</strain>
    </source>
</reference>
<sequence>MFTTMFQLIRNLILLGLLELTVGEETVTCFYSKECVLPCQSSYHDVIHWHNGPWIAHSFYNGADQLAHQNASYKGRTALFTDQISTGNISLILRGVRIEDSGKYKCYSSISSHSNEAFVNVNVKAPIQSVDIKFTDKTITCSTNKIYPKQTISWNIDGSPKEEIFEDSQRLFSLKSSLPIQPDQKNLSYICYFRSGDGQVTYRASLMQDKTEINSGETATIRCPDSQGETGHFNLILTFDDSSEVLSYNGQTSLPINKKWKDADVKLTPEGKITLHNLDSAKHAGIYTCERKTAQSRQIMRTSVHINSDVNIIAIIVGIVCVAVLVIITAVICIKYKVCKGGKGHKVGQNGQVAEMEDLNNENQL</sequence>
<organism evidence="14 15">
    <name type="scientific">Astyanax mexicanus</name>
    <name type="common">Blind cave fish</name>
    <name type="synonym">Astyanax fasciatus mexicanus</name>
    <dbReference type="NCBI Taxonomy" id="7994"/>
    <lineage>
        <taxon>Eukaryota</taxon>
        <taxon>Metazoa</taxon>
        <taxon>Chordata</taxon>
        <taxon>Craniata</taxon>
        <taxon>Vertebrata</taxon>
        <taxon>Euteleostomi</taxon>
        <taxon>Actinopterygii</taxon>
        <taxon>Neopterygii</taxon>
        <taxon>Teleostei</taxon>
        <taxon>Ostariophysi</taxon>
        <taxon>Characiformes</taxon>
        <taxon>Characoidei</taxon>
        <taxon>Acestrorhamphidae</taxon>
        <taxon>Acestrorhamphinae</taxon>
        <taxon>Astyanax</taxon>
    </lineage>
</organism>
<evidence type="ECO:0000256" key="4">
    <source>
        <dbReference type="ARBA" id="ARBA00022729"/>
    </source>
</evidence>
<keyword evidence="8" id="KW-0675">Receptor</keyword>
<keyword evidence="6 11" id="KW-0472">Membrane</keyword>
<dbReference type="GO" id="GO:0031295">
    <property type="term" value="P:T cell costimulation"/>
    <property type="evidence" value="ECO:0007669"/>
    <property type="project" value="TreeGrafter"/>
</dbReference>
<keyword evidence="3 11" id="KW-0812">Transmembrane</keyword>
<accession>W5KKK8</accession>
<dbReference type="Bgee" id="ENSAMXG00000032530">
    <property type="expression patterns" value="Expressed in head kidney and 10 other cell types or tissues"/>
</dbReference>
<dbReference type="eggNOG" id="ENOG502S3IN">
    <property type="taxonomic scope" value="Eukaryota"/>
</dbReference>
<evidence type="ECO:0000256" key="2">
    <source>
        <dbReference type="ARBA" id="ARBA00022475"/>
    </source>
</evidence>
<evidence type="ECO:0000256" key="5">
    <source>
        <dbReference type="ARBA" id="ARBA00022989"/>
    </source>
</evidence>
<feature type="domain" description="Ig-like" evidence="13">
    <location>
        <begin position="23"/>
        <end position="122"/>
    </location>
</feature>
<dbReference type="InterPro" id="IPR007110">
    <property type="entry name" value="Ig-like_dom"/>
</dbReference>
<keyword evidence="7" id="KW-1015">Disulfide bond</keyword>
<dbReference type="GO" id="GO:0006955">
    <property type="term" value="P:immune response"/>
    <property type="evidence" value="ECO:0007669"/>
    <property type="project" value="TreeGrafter"/>
</dbReference>
<dbReference type="Proteomes" id="UP000018467">
    <property type="component" value="Unassembled WGS sequence"/>
</dbReference>
<feature type="chain" id="PRO_5017366411" evidence="12">
    <location>
        <begin position="24"/>
        <end position="365"/>
    </location>
</feature>
<feature type="signal peptide" evidence="12">
    <location>
        <begin position="1"/>
        <end position="23"/>
    </location>
</feature>
<dbReference type="FunFam" id="2.60.40.10:FF:000142">
    <property type="entry name" value="V-set domain-containing T-cell activation inhibitor 1"/>
    <property type="match status" value="1"/>
</dbReference>
<evidence type="ECO:0000256" key="1">
    <source>
        <dbReference type="ARBA" id="ARBA00004251"/>
    </source>
</evidence>
<dbReference type="InParanoid" id="W5KKK8"/>
<dbReference type="SMART" id="SM00409">
    <property type="entry name" value="IG"/>
    <property type="match status" value="2"/>
</dbReference>
<keyword evidence="4 12" id="KW-0732">Signal</keyword>
<dbReference type="GeneTree" id="ENSGT00940000163670"/>
<dbReference type="GO" id="GO:0042102">
    <property type="term" value="P:positive regulation of T cell proliferation"/>
    <property type="evidence" value="ECO:0007669"/>
    <property type="project" value="TreeGrafter"/>
</dbReference>
<reference evidence="15" key="2">
    <citation type="journal article" date="2014" name="Nat. Commun.">
        <title>The cavefish genome reveals candidate genes for eye loss.</title>
        <authorList>
            <person name="McGaugh S.E."/>
            <person name="Gross J.B."/>
            <person name="Aken B."/>
            <person name="Blin M."/>
            <person name="Borowsky R."/>
            <person name="Chalopin D."/>
            <person name="Hinaux H."/>
            <person name="Jeffery W.R."/>
            <person name="Keene A."/>
            <person name="Ma L."/>
            <person name="Minx P."/>
            <person name="Murphy D."/>
            <person name="O'Quin K.E."/>
            <person name="Retaux S."/>
            <person name="Rohner N."/>
            <person name="Searle S.M."/>
            <person name="Stahl B.A."/>
            <person name="Tabin C."/>
            <person name="Volff J.N."/>
            <person name="Yoshizawa M."/>
            <person name="Warren W.C."/>
        </authorList>
    </citation>
    <scope>NUCLEOTIDE SEQUENCE [LARGE SCALE GENOMIC DNA]</scope>
    <source>
        <strain evidence="15">female</strain>
    </source>
</reference>
<feature type="domain" description="Ig-like" evidence="13">
    <location>
        <begin position="138"/>
        <end position="207"/>
    </location>
</feature>
<protein>
    <submittedName>
        <fullName evidence="14">HERV-H LTR-associating 2b, tandem duplicate 2</fullName>
    </submittedName>
</protein>
<name>W5KKK8_ASTMX</name>
<reference evidence="14" key="3">
    <citation type="submission" date="2025-08" db="UniProtKB">
        <authorList>
            <consortium name="Ensembl"/>
        </authorList>
    </citation>
    <scope>IDENTIFICATION</scope>
</reference>
<evidence type="ECO:0000256" key="7">
    <source>
        <dbReference type="ARBA" id="ARBA00023157"/>
    </source>
</evidence>
<keyword evidence="5 11" id="KW-1133">Transmembrane helix</keyword>
<dbReference type="InterPro" id="IPR003599">
    <property type="entry name" value="Ig_sub"/>
</dbReference>
<keyword evidence="9" id="KW-0325">Glycoprotein</keyword>
<dbReference type="InterPro" id="IPR013783">
    <property type="entry name" value="Ig-like_fold"/>
</dbReference>
<evidence type="ECO:0000256" key="11">
    <source>
        <dbReference type="SAM" id="Phobius"/>
    </source>
</evidence>
<reference evidence="14" key="4">
    <citation type="submission" date="2025-09" db="UniProtKB">
        <authorList>
            <consortium name="Ensembl"/>
        </authorList>
    </citation>
    <scope>IDENTIFICATION</scope>
</reference>